<dbReference type="InterPro" id="IPR003439">
    <property type="entry name" value="ABC_transporter-like_ATP-bd"/>
</dbReference>
<dbReference type="PANTHER" id="PTHR43297:SF2">
    <property type="entry name" value="DIPEPTIDE TRANSPORT ATP-BINDING PROTEIN DPPD"/>
    <property type="match status" value="1"/>
</dbReference>
<keyword evidence="5" id="KW-0067">ATP-binding</keyword>
<dbReference type="InterPro" id="IPR050388">
    <property type="entry name" value="ABC_Ni/Peptide_Import"/>
</dbReference>
<dbReference type="Pfam" id="PF00005">
    <property type="entry name" value="ABC_tran"/>
    <property type="match status" value="1"/>
</dbReference>
<dbReference type="NCBIfam" id="TIGR01727">
    <property type="entry name" value="oligo_HPY"/>
    <property type="match status" value="1"/>
</dbReference>
<feature type="domain" description="ABC transporter" evidence="7">
    <location>
        <begin position="8"/>
        <end position="256"/>
    </location>
</feature>
<evidence type="ECO:0000256" key="5">
    <source>
        <dbReference type="ARBA" id="ARBA00022840"/>
    </source>
</evidence>
<dbReference type="PANTHER" id="PTHR43297">
    <property type="entry name" value="OLIGOPEPTIDE TRANSPORT ATP-BINDING PROTEIN APPD"/>
    <property type="match status" value="1"/>
</dbReference>
<dbReference type="SUPFAM" id="SSF52540">
    <property type="entry name" value="P-loop containing nucleoside triphosphate hydrolases"/>
    <property type="match status" value="1"/>
</dbReference>
<dbReference type="PROSITE" id="PS00211">
    <property type="entry name" value="ABC_TRANSPORTER_1"/>
    <property type="match status" value="1"/>
</dbReference>
<keyword evidence="2" id="KW-0813">Transport</keyword>
<evidence type="ECO:0000313" key="8">
    <source>
        <dbReference type="EMBL" id="SVC14267.1"/>
    </source>
</evidence>
<dbReference type="PROSITE" id="PS50893">
    <property type="entry name" value="ABC_TRANSPORTER_2"/>
    <property type="match status" value="1"/>
</dbReference>
<dbReference type="InterPro" id="IPR013563">
    <property type="entry name" value="Oligopep_ABC_C"/>
</dbReference>
<evidence type="ECO:0000256" key="6">
    <source>
        <dbReference type="ARBA" id="ARBA00023136"/>
    </source>
</evidence>
<evidence type="ECO:0000256" key="2">
    <source>
        <dbReference type="ARBA" id="ARBA00022448"/>
    </source>
</evidence>
<keyword evidence="3" id="KW-1003">Cell membrane</keyword>
<keyword evidence="4" id="KW-0547">Nucleotide-binding</keyword>
<dbReference type="AlphaFoldDB" id="A0A382JTG6"/>
<name>A0A382JTG6_9ZZZZ</name>
<dbReference type="EMBL" id="UINC01075763">
    <property type="protein sequence ID" value="SVC14267.1"/>
    <property type="molecule type" value="Genomic_DNA"/>
</dbReference>
<dbReference type="GO" id="GO:0005886">
    <property type="term" value="C:plasma membrane"/>
    <property type="evidence" value="ECO:0007669"/>
    <property type="project" value="UniProtKB-SubCell"/>
</dbReference>
<dbReference type="GO" id="GO:0016887">
    <property type="term" value="F:ATP hydrolysis activity"/>
    <property type="evidence" value="ECO:0007669"/>
    <property type="project" value="InterPro"/>
</dbReference>
<dbReference type="InterPro" id="IPR027417">
    <property type="entry name" value="P-loop_NTPase"/>
</dbReference>
<evidence type="ECO:0000259" key="7">
    <source>
        <dbReference type="PROSITE" id="PS50893"/>
    </source>
</evidence>
<sequence>MAKLLEIRNLQTLFYTSSGTVKAVDQISYDVEEGETVAIVGESGCGKSVSALSILRLIADPPGKIAGGSIHFMGQDLLQLSDREIREIRGRDISMIFQEPMTSLNPVLTIGVQLTEAMEFHLGIDNSEAENRAVKWLEMVGISEPRRRLKQYPHHFSGGMRQRVMIAMALSCEPKLIIADEPTTALDVTIQAQILELMKDLSSRMGVALIVITHNLGVVARYADRVNVMYAGKIIESGTAHDIYHKPAHPYTLGLLHSVPRLDQPRKERLQPIHGQPPDLTKIDDGCSFRPRCSFMIGQCENTFPSLEQVNNGHNTACWEREKLMQNQN</sequence>
<protein>
    <recommendedName>
        <fullName evidence="7">ABC transporter domain-containing protein</fullName>
    </recommendedName>
</protein>
<evidence type="ECO:0000256" key="3">
    <source>
        <dbReference type="ARBA" id="ARBA00022475"/>
    </source>
</evidence>
<dbReference type="Pfam" id="PF08352">
    <property type="entry name" value="oligo_HPY"/>
    <property type="match status" value="1"/>
</dbReference>
<organism evidence="8">
    <name type="scientific">marine metagenome</name>
    <dbReference type="NCBI Taxonomy" id="408172"/>
    <lineage>
        <taxon>unclassified sequences</taxon>
        <taxon>metagenomes</taxon>
        <taxon>ecological metagenomes</taxon>
    </lineage>
</organism>
<keyword evidence="6" id="KW-0472">Membrane</keyword>
<evidence type="ECO:0000256" key="4">
    <source>
        <dbReference type="ARBA" id="ARBA00022741"/>
    </source>
</evidence>
<evidence type="ECO:0000256" key="1">
    <source>
        <dbReference type="ARBA" id="ARBA00004202"/>
    </source>
</evidence>
<dbReference type="InterPro" id="IPR017871">
    <property type="entry name" value="ABC_transporter-like_CS"/>
</dbReference>
<dbReference type="FunFam" id="3.40.50.300:FF:000016">
    <property type="entry name" value="Oligopeptide ABC transporter ATP-binding component"/>
    <property type="match status" value="1"/>
</dbReference>
<gene>
    <name evidence="8" type="ORF">METZ01_LOCUS267121</name>
</gene>
<dbReference type="InterPro" id="IPR003593">
    <property type="entry name" value="AAA+_ATPase"/>
</dbReference>
<dbReference type="CDD" id="cd03257">
    <property type="entry name" value="ABC_NikE_OppD_transporters"/>
    <property type="match status" value="1"/>
</dbReference>
<reference evidence="8" key="1">
    <citation type="submission" date="2018-05" db="EMBL/GenBank/DDBJ databases">
        <authorList>
            <person name="Lanie J.A."/>
            <person name="Ng W.-L."/>
            <person name="Kazmierczak K.M."/>
            <person name="Andrzejewski T.M."/>
            <person name="Davidsen T.M."/>
            <person name="Wayne K.J."/>
            <person name="Tettelin H."/>
            <person name="Glass J.I."/>
            <person name="Rusch D."/>
            <person name="Podicherti R."/>
            <person name="Tsui H.-C.T."/>
            <person name="Winkler M.E."/>
        </authorList>
    </citation>
    <scope>NUCLEOTIDE SEQUENCE</scope>
</reference>
<comment type="subcellular location">
    <subcellularLocation>
        <location evidence="1">Cell membrane</location>
        <topology evidence="1">Peripheral membrane protein</topology>
    </subcellularLocation>
</comment>
<dbReference type="Gene3D" id="3.40.50.300">
    <property type="entry name" value="P-loop containing nucleotide triphosphate hydrolases"/>
    <property type="match status" value="1"/>
</dbReference>
<accession>A0A382JTG6</accession>
<proteinExistence type="predicted"/>
<dbReference type="GO" id="GO:0015833">
    <property type="term" value="P:peptide transport"/>
    <property type="evidence" value="ECO:0007669"/>
    <property type="project" value="InterPro"/>
</dbReference>
<dbReference type="SMART" id="SM00382">
    <property type="entry name" value="AAA"/>
    <property type="match status" value="1"/>
</dbReference>
<dbReference type="GO" id="GO:0005524">
    <property type="term" value="F:ATP binding"/>
    <property type="evidence" value="ECO:0007669"/>
    <property type="project" value="UniProtKB-KW"/>
</dbReference>